<protein>
    <recommendedName>
        <fullName evidence="1">Tyrosine specific protein phosphatases domain-containing protein</fullName>
    </recommendedName>
</protein>
<dbReference type="AlphaFoldDB" id="I2H989"/>
<feature type="domain" description="Tyrosine specific protein phosphatases" evidence="1">
    <location>
        <begin position="541"/>
        <end position="624"/>
    </location>
</feature>
<dbReference type="InterPro" id="IPR022742">
    <property type="entry name" value="Hydrolase_4"/>
</dbReference>
<dbReference type="GeneID" id="14498118"/>
<keyword evidence="3" id="KW-1185">Reference proteome</keyword>
<gene>
    <name evidence="2" type="primary">TBLA0I02850</name>
    <name evidence="2" type="ORF">TBLA_0I02850</name>
</gene>
<accession>I2H989</accession>
<evidence type="ECO:0000259" key="1">
    <source>
        <dbReference type="PROSITE" id="PS50056"/>
    </source>
</evidence>
<dbReference type="FunCoup" id="I2H989">
    <property type="interactions" value="30"/>
</dbReference>
<evidence type="ECO:0000313" key="3">
    <source>
        <dbReference type="Proteomes" id="UP000002866"/>
    </source>
</evidence>
<dbReference type="SUPFAM" id="SSF52799">
    <property type="entry name" value="(Phosphotyrosine protein) phosphatases II"/>
    <property type="match status" value="1"/>
</dbReference>
<dbReference type="PROSITE" id="PS50056">
    <property type="entry name" value="TYR_PHOSPHATASE_2"/>
    <property type="match status" value="1"/>
</dbReference>
<organism evidence="2 3">
    <name type="scientific">Henningerozyma blattae (strain ATCC 34711 / CBS 6284 / DSM 70876 / NBRC 10599 / NRRL Y-10934 / UCD 77-7)</name>
    <name type="common">Yeast</name>
    <name type="synonym">Tetrapisispora blattae</name>
    <dbReference type="NCBI Taxonomy" id="1071380"/>
    <lineage>
        <taxon>Eukaryota</taxon>
        <taxon>Fungi</taxon>
        <taxon>Dikarya</taxon>
        <taxon>Ascomycota</taxon>
        <taxon>Saccharomycotina</taxon>
        <taxon>Saccharomycetes</taxon>
        <taxon>Saccharomycetales</taxon>
        <taxon>Saccharomycetaceae</taxon>
        <taxon>Henningerozyma</taxon>
    </lineage>
</organism>
<dbReference type="Gene3D" id="3.40.50.1820">
    <property type="entry name" value="alpha/beta hydrolase"/>
    <property type="match status" value="1"/>
</dbReference>
<dbReference type="KEGG" id="tbl:TBLA_0I02850"/>
<proteinExistence type="predicted"/>
<dbReference type="InterPro" id="IPR029058">
    <property type="entry name" value="AB_hydrolase_fold"/>
</dbReference>
<dbReference type="Pfam" id="PF13350">
    <property type="entry name" value="Y_phosphatase3"/>
    <property type="match status" value="1"/>
</dbReference>
<dbReference type="Proteomes" id="UP000002866">
    <property type="component" value="Chromosome 9"/>
</dbReference>
<dbReference type="OrthoDB" id="449382at2759"/>
<dbReference type="InParanoid" id="I2H989"/>
<dbReference type="EMBL" id="HE806324">
    <property type="protein sequence ID" value="CCH62941.1"/>
    <property type="molecule type" value="Genomic_DNA"/>
</dbReference>
<dbReference type="Pfam" id="PF12146">
    <property type="entry name" value="Hydrolase_4"/>
    <property type="match status" value="1"/>
</dbReference>
<name>I2H989_HENB6</name>
<dbReference type="OMA" id="RNYCYQK"/>
<dbReference type="PANTHER" id="PTHR42886:SF53">
    <property type="entry name" value="ALPHA_BETA-HYDROLASES SUPERFAMILY PROTEIN"/>
    <property type="match status" value="1"/>
</dbReference>
<dbReference type="eggNOG" id="KOG4667">
    <property type="taxonomic scope" value="Eukaryota"/>
</dbReference>
<dbReference type="HOGENOM" id="CLU_444876_0_0_1"/>
<dbReference type="RefSeq" id="XP_004182460.1">
    <property type="nucleotide sequence ID" value="XM_004182412.1"/>
</dbReference>
<dbReference type="STRING" id="1071380.I2H989"/>
<dbReference type="InterPro" id="IPR026893">
    <property type="entry name" value="Tyr/Ser_Pase_IphP-type"/>
</dbReference>
<dbReference type="InterPro" id="IPR029021">
    <property type="entry name" value="Prot-tyrosine_phosphatase-like"/>
</dbReference>
<evidence type="ECO:0000313" key="2">
    <source>
        <dbReference type="EMBL" id="CCH62941.1"/>
    </source>
</evidence>
<sequence>MVGHFRSRRDSSVSFTPKPPIKCIINNSPPPHVKLRGNEKLINFIDPTFHRSTGISTILSYPKSIIKFNNNKLDMLKKKNLMEYKFPNHHLILLLPGMGSHKNSIFLPYLADVLSSNGFFVIRLDFRGMGDSEDCLDATLKGRLLDEDVKDIDTVITYMTNYIPFEEDETNIIPYDINVLAIIGHSRGVLAMFEWASKQGNSLKVPFLFNCAGRFDGQGLYDRILERIRSEKIAEELGDDVDIDSDAQTYEYLGHYIQMRKNGEFKKTWIPRAEILSLVNCDVEKFKDLIKSDTHIISLYGSNDSIVPISAAANYANLFNINHKHSLEIILEADHNFLMDIPHEQSSQKIIYNSNQTIPFKNNKLNLAPILTEKILYYLTEEFQLNSFYNSSLSITPSVSIQSKQFAITKHLIKLPRNPLPYKFSNISNFRDIGGYPTKFDNLIVKTNCVYRSASLSGITLQAFNYLLDIIKIKCIFDLRSISEIDEAGKIEYDLDGRTLKIKNIPFNKNKSLSPEKMAEQFKSLLISPCNFPAIYMKILLESIDSIKKFFEYIIDHDVSPEQPIIYHCTAGKDRTGILTMLILAILGVDDHLIAKEYELSTIGLKTEINMIKRIEARSDLYYYMLEDGTYTDVATNTSIPGKQLIIDYDITPETICASLLSSKYETMRLFIDQFKTEFESAEMFFKIQLGFSYSEIAKIRDSLLE</sequence>
<dbReference type="SUPFAM" id="SSF53474">
    <property type="entry name" value="alpha/beta-Hydrolases"/>
    <property type="match status" value="1"/>
</dbReference>
<dbReference type="Gene3D" id="3.90.190.10">
    <property type="entry name" value="Protein tyrosine phosphatase superfamily"/>
    <property type="match status" value="1"/>
</dbReference>
<dbReference type="InterPro" id="IPR000387">
    <property type="entry name" value="Tyr_Pase_dom"/>
</dbReference>
<dbReference type="GO" id="GO:0004721">
    <property type="term" value="F:phosphoprotein phosphatase activity"/>
    <property type="evidence" value="ECO:0007669"/>
    <property type="project" value="InterPro"/>
</dbReference>
<reference evidence="2 3" key="1">
    <citation type="journal article" date="2011" name="Proc. Natl. Acad. Sci. U.S.A.">
        <title>Evolutionary erosion of yeast sex chromosomes by mating-type switching accidents.</title>
        <authorList>
            <person name="Gordon J.L."/>
            <person name="Armisen D."/>
            <person name="Proux-Wera E."/>
            <person name="Oheigeartaigh S.S."/>
            <person name="Byrne K.P."/>
            <person name="Wolfe K.H."/>
        </authorList>
    </citation>
    <scope>NUCLEOTIDE SEQUENCE [LARGE SCALE GENOMIC DNA]</scope>
    <source>
        <strain evidence="3">ATCC 34711 / CBS 6284 / DSM 70876 / NBRC 10599 / NRRL Y-10934 / UCD 77-7</strain>
    </source>
</reference>
<dbReference type="PANTHER" id="PTHR42886">
    <property type="entry name" value="RE40534P-RELATED"/>
    <property type="match status" value="1"/>
</dbReference>